<sequence>MASPSTMNAGEPGDEASVDGFSTPCHEQQTEGGDHELGFCWAKGEEEPGNSCFLFEDISPPIPIDPRYYEDPSGDVDDADTCVFALIPGLCTTPLYKLCSQIAPTMGGVSYCYFSLSNMDPLWFGKAFGGLQSKVSNLLWMQAHVGAGLYIFSRRHIRSLPPIRALWYSVLGSVLFNFGSCMVWGLGRALFHSYPNGCRAFGLASSCLLLYAAQDYLQYVDDQCSELD</sequence>
<proteinExistence type="predicted"/>
<evidence type="ECO:0000256" key="1">
    <source>
        <dbReference type="SAM" id="MobiDB-lite"/>
    </source>
</evidence>
<dbReference type="PANTHER" id="PTHR38640:SF1">
    <property type="entry name" value="GEO09659P1"/>
    <property type="match status" value="1"/>
</dbReference>
<feature type="transmembrane region" description="Helical" evidence="2">
    <location>
        <begin position="165"/>
        <end position="186"/>
    </location>
</feature>
<keyword evidence="2" id="KW-0812">Transmembrane</keyword>
<dbReference type="AlphaFoldDB" id="A0AAE1DG26"/>
<accession>A0AAE1DG26</accession>
<dbReference type="EMBL" id="JAWDGP010004065">
    <property type="protein sequence ID" value="KAK3768178.1"/>
    <property type="molecule type" value="Genomic_DNA"/>
</dbReference>
<dbReference type="PANTHER" id="PTHR38640">
    <property type="entry name" value="GEO09659P1"/>
    <property type="match status" value="1"/>
</dbReference>
<dbReference type="Proteomes" id="UP001283361">
    <property type="component" value="Unassembled WGS sequence"/>
</dbReference>
<feature type="region of interest" description="Disordered" evidence="1">
    <location>
        <begin position="1"/>
        <end position="31"/>
    </location>
</feature>
<evidence type="ECO:0000313" key="4">
    <source>
        <dbReference type="Proteomes" id="UP001283361"/>
    </source>
</evidence>
<evidence type="ECO:0000313" key="3">
    <source>
        <dbReference type="EMBL" id="KAK3768178.1"/>
    </source>
</evidence>
<gene>
    <name evidence="3" type="ORF">RRG08_031717</name>
</gene>
<evidence type="ECO:0000256" key="2">
    <source>
        <dbReference type="SAM" id="Phobius"/>
    </source>
</evidence>
<reference evidence="3" key="1">
    <citation type="journal article" date="2023" name="G3 (Bethesda)">
        <title>A reference genome for the long-term kleptoplast-retaining sea slug Elysia crispata morphotype clarki.</title>
        <authorList>
            <person name="Eastman K.E."/>
            <person name="Pendleton A.L."/>
            <person name="Shaikh M.A."/>
            <person name="Suttiyut T."/>
            <person name="Ogas R."/>
            <person name="Tomko P."/>
            <person name="Gavelis G."/>
            <person name="Widhalm J.R."/>
            <person name="Wisecaver J.H."/>
        </authorList>
    </citation>
    <scope>NUCLEOTIDE SEQUENCE</scope>
    <source>
        <strain evidence="3">ECLA1</strain>
    </source>
</reference>
<keyword evidence="2" id="KW-1133">Transmembrane helix</keyword>
<name>A0AAE1DG26_9GAST</name>
<organism evidence="3 4">
    <name type="scientific">Elysia crispata</name>
    <name type="common">lettuce slug</name>
    <dbReference type="NCBI Taxonomy" id="231223"/>
    <lineage>
        <taxon>Eukaryota</taxon>
        <taxon>Metazoa</taxon>
        <taxon>Spiralia</taxon>
        <taxon>Lophotrochozoa</taxon>
        <taxon>Mollusca</taxon>
        <taxon>Gastropoda</taxon>
        <taxon>Heterobranchia</taxon>
        <taxon>Euthyneura</taxon>
        <taxon>Panpulmonata</taxon>
        <taxon>Sacoglossa</taxon>
        <taxon>Placobranchoidea</taxon>
        <taxon>Plakobranchidae</taxon>
        <taxon>Elysia</taxon>
    </lineage>
</organism>
<comment type="caution">
    <text evidence="3">The sequence shown here is derived from an EMBL/GenBank/DDBJ whole genome shotgun (WGS) entry which is preliminary data.</text>
</comment>
<keyword evidence="4" id="KW-1185">Reference proteome</keyword>
<keyword evidence="2" id="KW-0472">Membrane</keyword>
<protein>
    <submittedName>
        <fullName evidence="3">Uncharacterized protein</fullName>
    </submittedName>
</protein>